<dbReference type="EMBL" id="LT629711">
    <property type="protein sequence ID" value="SDO62423.1"/>
    <property type="molecule type" value="Genomic_DNA"/>
</dbReference>
<dbReference type="AlphaFoldDB" id="A0A1H0L327"/>
<sequence length="195" mass="20922">MGRADADGVCQMRHHGRVSHTSRPVADPLSIAALDTERHVAASGWDQNPRLFALVPTADLLDREPHLRGQMRGSDLAEGALSAIEQENLPRTSNLESLLGGIAWPESVVGAALAVERIVVPPEAERDLPDHSESAVDALAAHPGRQDVRLLVAVTRDGQSRCLLRQRANDSDDKVALGDEIAPGLVHALKATLRD</sequence>
<reference evidence="2" key="1">
    <citation type="submission" date="2016-10" db="EMBL/GenBank/DDBJ databases">
        <authorList>
            <person name="Varghese N."/>
            <person name="Submissions S."/>
        </authorList>
    </citation>
    <scope>NUCLEOTIDE SEQUENCE [LARGE SCALE GENOMIC DNA]</scope>
    <source>
        <strain evidence="2">DSM 22329</strain>
    </source>
</reference>
<dbReference type="InterPro" id="IPR047681">
    <property type="entry name" value="PPA1309-like"/>
</dbReference>
<dbReference type="Proteomes" id="UP000199077">
    <property type="component" value="Chromosome I"/>
</dbReference>
<protein>
    <submittedName>
        <fullName evidence="1">Uncharacterized protein</fullName>
    </submittedName>
</protein>
<proteinExistence type="predicted"/>
<gene>
    <name evidence="1" type="ORF">SAMN04489867_0179</name>
</gene>
<evidence type="ECO:0000313" key="1">
    <source>
        <dbReference type="EMBL" id="SDO62423.1"/>
    </source>
</evidence>
<accession>A0A1H0L327</accession>
<evidence type="ECO:0000313" key="2">
    <source>
        <dbReference type="Proteomes" id="UP000199077"/>
    </source>
</evidence>
<keyword evidence="2" id="KW-1185">Reference proteome</keyword>
<dbReference type="STRING" id="443156.SAMN04489867_0179"/>
<dbReference type="NCBIfam" id="NF040618">
    <property type="entry name" value="PPA1309_fam"/>
    <property type="match status" value="1"/>
</dbReference>
<organism evidence="1 2">
    <name type="scientific">Pedococcus dokdonensis</name>
    <dbReference type="NCBI Taxonomy" id="443156"/>
    <lineage>
        <taxon>Bacteria</taxon>
        <taxon>Bacillati</taxon>
        <taxon>Actinomycetota</taxon>
        <taxon>Actinomycetes</taxon>
        <taxon>Micrococcales</taxon>
        <taxon>Intrasporangiaceae</taxon>
        <taxon>Pedococcus</taxon>
    </lineage>
</organism>
<name>A0A1H0L327_9MICO</name>